<evidence type="ECO:0000313" key="3">
    <source>
        <dbReference type="Proteomes" id="UP000054485"/>
    </source>
</evidence>
<dbReference type="EMBL" id="KN835371">
    <property type="protein sequence ID" value="KIK38839.1"/>
    <property type="molecule type" value="Genomic_DNA"/>
</dbReference>
<dbReference type="Proteomes" id="UP000054485">
    <property type="component" value="Unassembled WGS sequence"/>
</dbReference>
<gene>
    <name evidence="2" type="ORF">CY34DRAFT_25496</name>
</gene>
<proteinExistence type="predicted"/>
<evidence type="ECO:0000313" key="2">
    <source>
        <dbReference type="EMBL" id="KIK38839.1"/>
    </source>
</evidence>
<dbReference type="OrthoDB" id="3232986at2759"/>
<keyword evidence="3" id="KW-1185">Reference proteome</keyword>
<reference evidence="2 3" key="1">
    <citation type="submission" date="2014-04" db="EMBL/GenBank/DDBJ databases">
        <authorList>
            <consortium name="DOE Joint Genome Institute"/>
            <person name="Kuo A."/>
            <person name="Ruytinx J."/>
            <person name="Rineau F."/>
            <person name="Colpaert J."/>
            <person name="Kohler A."/>
            <person name="Nagy L.G."/>
            <person name="Floudas D."/>
            <person name="Copeland A."/>
            <person name="Barry K.W."/>
            <person name="Cichocki N."/>
            <person name="Veneault-Fourrey C."/>
            <person name="LaButti K."/>
            <person name="Lindquist E.A."/>
            <person name="Lipzen A."/>
            <person name="Lundell T."/>
            <person name="Morin E."/>
            <person name="Murat C."/>
            <person name="Sun H."/>
            <person name="Tunlid A."/>
            <person name="Henrissat B."/>
            <person name="Grigoriev I.V."/>
            <person name="Hibbett D.S."/>
            <person name="Martin F."/>
            <person name="Nordberg H.P."/>
            <person name="Cantor M.N."/>
            <person name="Hua S.X."/>
        </authorList>
    </citation>
    <scope>NUCLEOTIDE SEQUENCE [LARGE SCALE GENOMIC DNA]</scope>
    <source>
        <strain evidence="2 3">UH-Slu-Lm8-n1</strain>
    </source>
</reference>
<organism evidence="2 3">
    <name type="scientific">Suillus luteus UH-Slu-Lm8-n1</name>
    <dbReference type="NCBI Taxonomy" id="930992"/>
    <lineage>
        <taxon>Eukaryota</taxon>
        <taxon>Fungi</taxon>
        <taxon>Dikarya</taxon>
        <taxon>Basidiomycota</taxon>
        <taxon>Agaricomycotina</taxon>
        <taxon>Agaricomycetes</taxon>
        <taxon>Agaricomycetidae</taxon>
        <taxon>Boletales</taxon>
        <taxon>Suillineae</taxon>
        <taxon>Suillaceae</taxon>
        <taxon>Suillus</taxon>
    </lineage>
</organism>
<sequence>MYFFMVLLGVSGTLLYVALFLLVIGADRAYIVDTSETAMLACVHRKTSPFTMALHLQFVDNFWHPAHTCSITLGQLANIMVNPDDLKAYFEACADSWLNGWYIVVIEAQELDFQFSILQLTTGYHHFSDGISKLKRVTDRGHCDIQHYIVDLLFSAVPHCFAIVICALMDLHYLVQCPAPNDDLLTCAWMGTKRPIENWHIPKLELLQSITSSIHKVSTLLQWSICYHLDQEEKLQHFTIATWLKSHPTSHNPNFRAKDILEEDDLDDGDEPEINDP</sequence>
<reference evidence="3" key="2">
    <citation type="submission" date="2015-01" db="EMBL/GenBank/DDBJ databases">
        <title>Evolutionary Origins and Diversification of the Mycorrhizal Mutualists.</title>
        <authorList>
            <consortium name="DOE Joint Genome Institute"/>
            <consortium name="Mycorrhizal Genomics Consortium"/>
            <person name="Kohler A."/>
            <person name="Kuo A."/>
            <person name="Nagy L.G."/>
            <person name="Floudas D."/>
            <person name="Copeland A."/>
            <person name="Barry K.W."/>
            <person name="Cichocki N."/>
            <person name="Veneault-Fourrey C."/>
            <person name="LaButti K."/>
            <person name="Lindquist E.A."/>
            <person name="Lipzen A."/>
            <person name="Lundell T."/>
            <person name="Morin E."/>
            <person name="Murat C."/>
            <person name="Riley R."/>
            <person name="Ohm R."/>
            <person name="Sun H."/>
            <person name="Tunlid A."/>
            <person name="Henrissat B."/>
            <person name="Grigoriev I.V."/>
            <person name="Hibbett D.S."/>
            <person name="Martin F."/>
        </authorList>
    </citation>
    <scope>NUCLEOTIDE SEQUENCE [LARGE SCALE GENOMIC DNA]</scope>
    <source>
        <strain evidence="3">UH-Slu-Lm8-n1</strain>
    </source>
</reference>
<accession>A0A0D0AL18</accession>
<name>A0A0D0AL18_9AGAM</name>
<dbReference type="HOGENOM" id="CLU_1005345_0_0_1"/>
<dbReference type="AlphaFoldDB" id="A0A0D0AL18"/>
<feature type="compositionally biased region" description="Acidic residues" evidence="1">
    <location>
        <begin position="261"/>
        <end position="277"/>
    </location>
</feature>
<dbReference type="InParanoid" id="A0A0D0AL18"/>
<feature type="region of interest" description="Disordered" evidence="1">
    <location>
        <begin position="254"/>
        <end position="277"/>
    </location>
</feature>
<protein>
    <submittedName>
        <fullName evidence="2">Uncharacterized protein</fullName>
    </submittedName>
</protein>
<evidence type="ECO:0000256" key="1">
    <source>
        <dbReference type="SAM" id="MobiDB-lite"/>
    </source>
</evidence>